<evidence type="ECO:0000259" key="2">
    <source>
        <dbReference type="Pfam" id="PF00156"/>
    </source>
</evidence>
<dbReference type="Gene3D" id="3.40.50.2020">
    <property type="match status" value="1"/>
</dbReference>
<evidence type="ECO:0000313" key="3">
    <source>
        <dbReference type="EMBL" id="KMZ96275.1"/>
    </source>
</evidence>
<accession>A0A0J9TKL8</accession>
<gene>
    <name evidence="3" type="ORF">PVNG_02413</name>
</gene>
<evidence type="ECO:0000256" key="1">
    <source>
        <dbReference type="SAM" id="Phobius"/>
    </source>
</evidence>
<proteinExistence type="predicted"/>
<dbReference type="EMBL" id="KQ235637">
    <property type="protein sequence ID" value="KMZ96275.1"/>
    <property type="molecule type" value="Genomic_DNA"/>
</dbReference>
<dbReference type="AlphaFoldDB" id="A0A0J9TKL8"/>
<protein>
    <recommendedName>
        <fullName evidence="2">Phosphoribosyltransferase domain-containing protein</fullName>
    </recommendedName>
</protein>
<dbReference type="InterPro" id="IPR029057">
    <property type="entry name" value="PRTase-like"/>
</dbReference>
<keyword evidence="1" id="KW-0812">Transmembrane</keyword>
<dbReference type="InterPro" id="IPR000836">
    <property type="entry name" value="PRTase_dom"/>
</dbReference>
<feature type="transmembrane region" description="Helical" evidence="1">
    <location>
        <begin position="6"/>
        <end position="33"/>
    </location>
</feature>
<keyword evidence="1" id="KW-1133">Transmembrane helix</keyword>
<dbReference type="Pfam" id="PF00156">
    <property type="entry name" value="Pribosyltran"/>
    <property type="match status" value="1"/>
</dbReference>
<dbReference type="CDD" id="cd06223">
    <property type="entry name" value="PRTases_typeI"/>
    <property type="match status" value="1"/>
</dbReference>
<organism evidence="3 4">
    <name type="scientific">Plasmodium vivax North Korean</name>
    <dbReference type="NCBI Taxonomy" id="1035514"/>
    <lineage>
        <taxon>Eukaryota</taxon>
        <taxon>Sar</taxon>
        <taxon>Alveolata</taxon>
        <taxon>Apicomplexa</taxon>
        <taxon>Aconoidasida</taxon>
        <taxon>Haemosporida</taxon>
        <taxon>Plasmodiidae</taxon>
        <taxon>Plasmodium</taxon>
        <taxon>Plasmodium (Plasmodium)</taxon>
    </lineage>
</organism>
<evidence type="ECO:0000313" key="4">
    <source>
        <dbReference type="Proteomes" id="UP000053239"/>
    </source>
</evidence>
<keyword evidence="1" id="KW-0472">Membrane</keyword>
<reference evidence="3 4" key="1">
    <citation type="submission" date="2011-09" db="EMBL/GenBank/DDBJ databases">
        <title>The Genome Sequence of Plasmodium vivax North Korean.</title>
        <authorList>
            <consortium name="The Broad Institute Genome Sequencing Platform"/>
            <consortium name="The Broad Institute Genome Sequencing Center for Infectious Disease"/>
            <person name="Neafsey D."/>
            <person name="Carlton J."/>
            <person name="Barnwell J."/>
            <person name="Collins W."/>
            <person name="Escalante A."/>
            <person name="Mullikin J."/>
            <person name="Saul A."/>
            <person name="Guigo R."/>
            <person name="Camara F."/>
            <person name="Young S.K."/>
            <person name="Zeng Q."/>
            <person name="Gargeya S."/>
            <person name="Fitzgerald M."/>
            <person name="Haas B."/>
            <person name="Abouelleil A."/>
            <person name="Alvarado L."/>
            <person name="Arachchi H.M."/>
            <person name="Berlin A."/>
            <person name="Brown A."/>
            <person name="Chapman S.B."/>
            <person name="Chen Z."/>
            <person name="Dunbar C."/>
            <person name="Freedman E."/>
            <person name="Gearin G."/>
            <person name="Gellesch M."/>
            <person name="Goldberg J."/>
            <person name="Griggs A."/>
            <person name="Gujja S."/>
            <person name="Heiman D."/>
            <person name="Howarth C."/>
            <person name="Larson L."/>
            <person name="Lui A."/>
            <person name="MacDonald P.J.P."/>
            <person name="Montmayeur A."/>
            <person name="Murphy C."/>
            <person name="Neiman D."/>
            <person name="Pearson M."/>
            <person name="Priest M."/>
            <person name="Roberts A."/>
            <person name="Saif S."/>
            <person name="Shea T."/>
            <person name="Shenoy N."/>
            <person name="Sisk P."/>
            <person name="Stolte C."/>
            <person name="Sykes S."/>
            <person name="Wortman J."/>
            <person name="Nusbaum C."/>
            <person name="Birren B."/>
        </authorList>
    </citation>
    <scope>NUCLEOTIDE SEQUENCE [LARGE SCALE GENOMIC DNA]</scope>
    <source>
        <strain evidence="3 4">North Korean</strain>
    </source>
</reference>
<sequence>MSKEDTILIISLLEGSAGFAGHLVSLLSFPIIYKSLHFSISPYSLDEGEITDNFYLDTLNKLNKCANFQKIVKLSEKHPKILILEDIVDSGETLKLLLKILSNYKHIKEIKCATLFVKINNKLTSSFFEDKFYRPLFFPTNYIGSILERKQREFNLKDWTEDNSEKLFN</sequence>
<dbReference type="SUPFAM" id="SSF53271">
    <property type="entry name" value="PRTase-like"/>
    <property type="match status" value="1"/>
</dbReference>
<dbReference type="Proteomes" id="UP000053239">
    <property type="component" value="Unassembled WGS sequence"/>
</dbReference>
<name>A0A0J9TKL8_PLAVI</name>
<feature type="domain" description="Phosphoribosyltransferase" evidence="2">
    <location>
        <begin position="7"/>
        <end position="121"/>
    </location>
</feature>